<keyword evidence="3" id="KW-1185">Reference proteome</keyword>
<evidence type="ECO:0000256" key="1">
    <source>
        <dbReference type="SAM" id="MobiDB-lite"/>
    </source>
</evidence>
<protein>
    <submittedName>
        <fullName evidence="2">Uncharacterized protein</fullName>
    </submittedName>
</protein>
<dbReference type="AlphaFoldDB" id="S3BWX2"/>
<evidence type="ECO:0000313" key="3">
    <source>
        <dbReference type="Proteomes" id="UP000016923"/>
    </source>
</evidence>
<organism evidence="2 3">
    <name type="scientific">Ophiostoma piceae (strain UAMH 11346)</name>
    <name type="common">Sap stain fungus</name>
    <dbReference type="NCBI Taxonomy" id="1262450"/>
    <lineage>
        <taxon>Eukaryota</taxon>
        <taxon>Fungi</taxon>
        <taxon>Dikarya</taxon>
        <taxon>Ascomycota</taxon>
        <taxon>Pezizomycotina</taxon>
        <taxon>Sordariomycetes</taxon>
        <taxon>Sordariomycetidae</taxon>
        <taxon>Ophiostomatales</taxon>
        <taxon>Ophiostomataceae</taxon>
        <taxon>Ophiostoma</taxon>
    </lineage>
</organism>
<dbReference type="Proteomes" id="UP000016923">
    <property type="component" value="Unassembled WGS sequence"/>
</dbReference>
<dbReference type="HOGENOM" id="CLU_2038744_0_0_1"/>
<feature type="compositionally biased region" description="Low complexity" evidence="1">
    <location>
        <begin position="56"/>
        <end position="88"/>
    </location>
</feature>
<gene>
    <name evidence="2" type="ORF">F503_04809</name>
</gene>
<dbReference type="EMBL" id="KE148163">
    <property type="protein sequence ID" value="EPE03961.1"/>
    <property type="molecule type" value="Genomic_DNA"/>
</dbReference>
<feature type="compositionally biased region" description="Low complexity" evidence="1">
    <location>
        <begin position="37"/>
        <end position="49"/>
    </location>
</feature>
<dbReference type="VEuPathDB" id="FungiDB:F503_04809"/>
<reference evidence="2 3" key="1">
    <citation type="journal article" date="2013" name="BMC Genomics">
        <title>The genome and transcriptome of the pine saprophyte Ophiostoma piceae, and a comparison with the bark beetle-associated pine pathogen Grosmannia clavigera.</title>
        <authorList>
            <person name="Haridas S."/>
            <person name="Wang Y."/>
            <person name="Lim L."/>
            <person name="Massoumi Alamouti S."/>
            <person name="Jackman S."/>
            <person name="Docking R."/>
            <person name="Robertson G."/>
            <person name="Birol I."/>
            <person name="Bohlmann J."/>
            <person name="Breuil C."/>
        </authorList>
    </citation>
    <scope>NUCLEOTIDE SEQUENCE [LARGE SCALE GENOMIC DNA]</scope>
    <source>
        <strain evidence="2 3">UAMH 11346</strain>
    </source>
</reference>
<proteinExistence type="predicted"/>
<name>S3BWX2_OPHP1</name>
<accession>S3BWX2</accession>
<evidence type="ECO:0000313" key="2">
    <source>
        <dbReference type="EMBL" id="EPE03961.1"/>
    </source>
</evidence>
<sequence length="121" mass="12513">MSPSRTTAGPSPTSATVRHSSSLKDLSPAKANERRSPASPASPTSPSATGKLTPKRVAAFTPPRATTATKRTTVVTSVSTSPSSTSSPHGRNSGKPSLADHTRNAMPHFVRKLLPPVSECV</sequence>
<feature type="region of interest" description="Disordered" evidence="1">
    <location>
        <begin position="1"/>
        <end position="107"/>
    </location>
</feature>
<feature type="compositionally biased region" description="Polar residues" evidence="1">
    <location>
        <begin position="1"/>
        <end position="24"/>
    </location>
</feature>